<dbReference type="PANTHER" id="PTHR43884:SF12">
    <property type="entry name" value="ISOVALERYL-COA DEHYDROGENASE, MITOCHONDRIAL-RELATED"/>
    <property type="match status" value="1"/>
</dbReference>
<dbReference type="Gene3D" id="1.10.540.10">
    <property type="entry name" value="Acyl-CoA dehydrogenase/oxidase, N-terminal domain"/>
    <property type="match status" value="1"/>
</dbReference>
<dbReference type="InterPro" id="IPR009100">
    <property type="entry name" value="AcylCoA_DH/oxidase_NM_dom_sf"/>
</dbReference>
<evidence type="ECO:0000256" key="5">
    <source>
        <dbReference type="RuleBase" id="RU362125"/>
    </source>
</evidence>
<feature type="domain" description="Acyl-CoA dehydrogenase/oxidase C-terminal" evidence="6">
    <location>
        <begin position="232"/>
        <end position="380"/>
    </location>
</feature>
<dbReference type="Proteomes" id="UP001589836">
    <property type="component" value="Unassembled WGS sequence"/>
</dbReference>
<comment type="similarity">
    <text evidence="2 5">Belongs to the acyl-CoA dehydrogenase family.</text>
</comment>
<keyword evidence="4 5" id="KW-0274">FAD</keyword>
<reference evidence="9 10" key="1">
    <citation type="submission" date="2024-09" db="EMBL/GenBank/DDBJ databases">
        <authorList>
            <person name="Sun Q."/>
            <person name="Mori K."/>
        </authorList>
    </citation>
    <scope>NUCLEOTIDE SEQUENCE [LARGE SCALE GENOMIC DNA]</scope>
    <source>
        <strain evidence="9 10">NCAIM B.02529</strain>
    </source>
</reference>
<dbReference type="Pfam" id="PF02771">
    <property type="entry name" value="Acyl-CoA_dh_N"/>
    <property type="match status" value="1"/>
</dbReference>
<dbReference type="GO" id="GO:0016491">
    <property type="term" value="F:oxidoreductase activity"/>
    <property type="evidence" value="ECO:0007669"/>
    <property type="project" value="UniProtKB-KW"/>
</dbReference>
<evidence type="ECO:0000256" key="1">
    <source>
        <dbReference type="ARBA" id="ARBA00001974"/>
    </source>
</evidence>
<dbReference type="InterPro" id="IPR009075">
    <property type="entry name" value="AcylCo_DH/oxidase_C"/>
</dbReference>
<accession>A0ABV6LR00</accession>
<keyword evidence="3 5" id="KW-0285">Flavoprotein</keyword>
<dbReference type="RefSeq" id="WP_377348867.1">
    <property type="nucleotide sequence ID" value="NZ_JBHLTP010000011.1"/>
</dbReference>
<dbReference type="EMBL" id="JBHLTP010000011">
    <property type="protein sequence ID" value="MFC0524668.1"/>
    <property type="molecule type" value="Genomic_DNA"/>
</dbReference>
<dbReference type="Pfam" id="PF02770">
    <property type="entry name" value="Acyl-CoA_dh_M"/>
    <property type="match status" value="1"/>
</dbReference>
<gene>
    <name evidence="9" type="ORF">ACFFGV_13910</name>
</gene>
<comment type="caution">
    <text evidence="9">The sequence shown here is derived from an EMBL/GenBank/DDBJ whole genome shotgun (WGS) entry which is preliminary data.</text>
</comment>
<dbReference type="PANTHER" id="PTHR43884">
    <property type="entry name" value="ACYL-COA DEHYDROGENASE"/>
    <property type="match status" value="1"/>
</dbReference>
<comment type="cofactor">
    <cofactor evidence="1 5">
        <name>FAD</name>
        <dbReference type="ChEBI" id="CHEBI:57692"/>
    </cofactor>
</comment>
<evidence type="ECO:0000259" key="8">
    <source>
        <dbReference type="Pfam" id="PF02771"/>
    </source>
</evidence>
<dbReference type="Gene3D" id="1.20.140.10">
    <property type="entry name" value="Butyryl-CoA Dehydrogenase, subunit A, domain 3"/>
    <property type="match status" value="1"/>
</dbReference>
<evidence type="ECO:0000313" key="9">
    <source>
        <dbReference type="EMBL" id="MFC0524668.1"/>
    </source>
</evidence>
<sequence>MNNHWIFTEEHEMFRKSFRKFVDKEVKPHVLAWEEQGEVSRSFFKRMGDLGYLGIKVPEQYGGLGLDYVTEAVLVEELNKCGSAGAAAAIGAHMGIAMTPILNFGSEEQKQVYVRSAVHGEKIAALGITEPNTGSDVASLSTIARKEGENYVLTGSKTFITNGVNADYVVVAAKMLDKPVHRNISLFIVDTDRSGFHVGKRLDKLGWRGSDTADLYLDEVVVPKENIIGEEDEGFSYIMQNFQWERIMMALSAVAQAEMAFESTKKYTQERIQFEKPLTGFQVVRHKLVDMSVDLEKARHMAYKALYYIQQGEDATTEATMAKAYAGEMVNRVTDEAVQLHGGAGYMMEYDVQRYWRDARIQSIGGGTTQIMNEILAKRLQVVE</sequence>
<feature type="domain" description="Acyl-CoA dehydrogenase/oxidase N-terminal" evidence="8">
    <location>
        <begin position="8"/>
        <end position="121"/>
    </location>
</feature>
<dbReference type="InterPro" id="IPR006091">
    <property type="entry name" value="Acyl-CoA_Oxase/DH_mid-dom"/>
</dbReference>
<evidence type="ECO:0000256" key="4">
    <source>
        <dbReference type="ARBA" id="ARBA00022827"/>
    </source>
</evidence>
<evidence type="ECO:0000256" key="2">
    <source>
        <dbReference type="ARBA" id="ARBA00009347"/>
    </source>
</evidence>
<dbReference type="Pfam" id="PF00441">
    <property type="entry name" value="Acyl-CoA_dh_1"/>
    <property type="match status" value="1"/>
</dbReference>
<dbReference type="PROSITE" id="PS00073">
    <property type="entry name" value="ACYL_COA_DH_2"/>
    <property type="match status" value="1"/>
</dbReference>
<dbReference type="InterPro" id="IPR013786">
    <property type="entry name" value="AcylCoA_DH/ox_N"/>
</dbReference>
<protein>
    <submittedName>
        <fullName evidence="9">Acyl-CoA dehydrogenase family protein</fullName>
        <ecNumber evidence="9">1.-.-.-</ecNumber>
    </submittedName>
</protein>
<keyword evidence="5 9" id="KW-0560">Oxidoreductase</keyword>
<dbReference type="InterPro" id="IPR046373">
    <property type="entry name" value="Acyl-CoA_Oxase/DH_mid-dom_sf"/>
</dbReference>
<evidence type="ECO:0000256" key="3">
    <source>
        <dbReference type="ARBA" id="ARBA00022630"/>
    </source>
</evidence>
<organism evidence="9 10">
    <name type="scientific">Pontibacillus salicampi</name>
    <dbReference type="NCBI Taxonomy" id="1449801"/>
    <lineage>
        <taxon>Bacteria</taxon>
        <taxon>Bacillati</taxon>
        <taxon>Bacillota</taxon>
        <taxon>Bacilli</taxon>
        <taxon>Bacillales</taxon>
        <taxon>Bacillaceae</taxon>
        <taxon>Pontibacillus</taxon>
    </lineage>
</organism>
<dbReference type="InterPro" id="IPR036250">
    <property type="entry name" value="AcylCo_DH-like_C"/>
</dbReference>
<dbReference type="InterPro" id="IPR037069">
    <property type="entry name" value="AcylCoA_DH/ox_N_sf"/>
</dbReference>
<keyword evidence="10" id="KW-1185">Reference proteome</keyword>
<evidence type="ECO:0000259" key="6">
    <source>
        <dbReference type="Pfam" id="PF00441"/>
    </source>
</evidence>
<dbReference type="SUPFAM" id="SSF56645">
    <property type="entry name" value="Acyl-CoA dehydrogenase NM domain-like"/>
    <property type="match status" value="1"/>
</dbReference>
<evidence type="ECO:0000313" key="10">
    <source>
        <dbReference type="Proteomes" id="UP001589836"/>
    </source>
</evidence>
<feature type="domain" description="Acyl-CoA oxidase/dehydrogenase middle" evidence="7">
    <location>
        <begin position="125"/>
        <end position="220"/>
    </location>
</feature>
<dbReference type="EC" id="1.-.-.-" evidence="9"/>
<evidence type="ECO:0000259" key="7">
    <source>
        <dbReference type="Pfam" id="PF02770"/>
    </source>
</evidence>
<dbReference type="Gene3D" id="2.40.110.10">
    <property type="entry name" value="Butyryl-CoA Dehydrogenase, subunit A, domain 2"/>
    <property type="match status" value="1"/>
</dbReference>
<dbReference type="SUPFAM" id="SSF47203">
    <property type="entry name" value="Acyl-CoA dehydrogenase C-terminal domain-like"/>
    <property type="match status" value="1"/>
</dbReference>
<dbReference type="InterPro" id="IPR006089">
    <property type="entry name" value="Acyl-CoA_DH_CS"/>
</dbReference>
<dbReference type="PIRSF" id="PIRSF016578">
    <property type="entry name" value="HsaA"/>
    <property type="match status" value="1"/>
</dbReference>
<name>A0ABV6LR00_9BACI</name>
<proteinExistence type="inferred from homology"/>